<reference evidence="2" key="1">
    <citation type="journal article" date="2023" name="G3 (Bethesda)">
        <title>Whole genome assembly and annotation of the endangered Caribbean coral Acropora cervicornis.</title>
        <authorList>
            <person name="Selwyn J.D."/>
            <person name="Vollmer S.V."/>
        </authorList>
    </citation>
    <scope>NUCLEOTIDE SEQUENCE</scope>
    <source>
        <strain evidence="2">K2</strain>
    </source>
</reference>
<feature type="domain" description="BTB" evidence="1">
    <location>
        <begin position="238"/>
        <end position="339"/>
    </location>
</feature>
<evidence type="ECO:0000313" key="2">
    <source>
        <dbReference type="EMBL" id="KAK2565195.1"/>
    </source>
</evidence>
<dbReference type="AlphaFoldDB" id="A0AAD9QQD9"/>
<comment type="caution">
    <text evidence="2">The sequence shown here is derived from an EMBL/GenBank/DDBJ whole genome shotgun (WGS) entry which is preliminary data.</text>
</comment>
<accession>A0AAD9QQD9</accession>
<evidence type="ECO:0000259" key="1">
    <source>
        <dbReference type="SMART" id="SM00225"/>
    </source>
</evidence>
<proteinExistence type="predicted"/>
<dbReference type="Proteomes" id="UP001249851">
    <property type="component" value="Unassembled WGS sequence"/>
</dbReference>
<keyword evidence="3" id="KW-1185">Reference proteome</keyword>
<dbReference type="PANTHER" id="PTHR14499:SF144">
    <property type="entry name" value="POTASSIUM CHANNEL TETRAMERISATION-TYPE BTB DOMAIN-CONTAINING PROTEIN"/>
    <property type="match status" value="1"/>
</dbReference>
<reference evidence="2" key="2">
    <citation type="journal article" date="2023" name="Science">
        <title>Genomic signatures of disease resistance in endangered staghorn corals.</title>
        <authorList>
            <person name="Vollmer S.V."/>
            <person name="Selwyn J.D."/>
            <person name="Despard B.A."/>
            <person name="Roesel C.L."/>
        </authorList>
    </citation>
    <scope>NUCLEOTIDE SEQUENCE</scope>
    <source>
        <strain evidence="2">K2</strain>
    </source>
</reference>
<protein>
    <submittedName>
        <fullName evidence="2">BTB/POZ domain-containing protein KCTD21</fullName>
    </submittedName>
</protein>
<dbReference type="SMART" id="SM00225">
    <property type="entry name" value="BTB"/>
    <property type="match status" value="2"/>
</dbReference>
<dbReference type="Pfam" id="PF02214">
    <property type="entry name" value="BTB_2"/>
    <property type="match status" value="2"/>
</dbReference>
<dbReference type="CDD" id="cd18365">
    <property type="entry name" value="BTB_POZ_KCTD6_like"/>
    <property type="match status" value="1"/>
</dbReference>
<dbReference type="InterPro" id="IPR011333">
    <property type="entry name" value="SKP1/BTB/POZ_sf"/>
</dbReference>
<dbReference type="SUPFAM" id="SSF54695">
    <property type="entry name" value="POZ domain"/>
    <property type="match status" value="2"/>
</dbReference>
<dbReference type="GO" id="GO:0051260">
    <property type="term" value="P:protein homooligomerization"/>
    <property type="evidence" value="ECO:0007669"/>
    <property type="project" value="InterPro"/>
</dbReference>
<dbReference type="PANTHER" id="PTHR14499">
    <property type="entry name" value="POTASSIUM CHANNEL TETRAMERIZATION DOMAIN-CONTAINING"/>
    <property type="match status" value="1"/>
</dbReference>
<dbReference type="InterPro" id="IPR003131">
    <property type="entry name" value="T1-type_BTB"/>
</dbReference>
<sequence>MASEPPKVVGLNVGGVLYITTLYTITQFPDSKLAELIDAEIQIPKDPKGNFFIDRDGHLFKYVLNFLRSGKLVLPKNFQEYEQLEIEAMYYHIKPLEEAVQNARKRWQIITTGPDILRLFYSTRTKLVLAGKLAMIHELLPNIRLLGGSIAKGSAYNFSTSEAKVEGGQATIPIKLEQLDAFLQHVVDQGFEVKMSNFFLDGNASQAWVFVRNEFPQACLKDPTPSLDEMEQVPKFPSIVELNVGGCLYTTSLDSLTRYPNSMLGIMFSGRRWIAKDSRGRFFIDRDGPMFRYVLNFLRSSKLNLPDNFQEFDQLMEEADFYQISQLIESLKEIKSAKSVAGNQIIRLSLDRDKHGLETLLTIYAEKCIVQEIFRGHDCISNPLVFSFDKEQADSSTTAILQELTNHGFQVMTSLSHPGDQSINEWFFIRKR</sequence>
<dbReference type="EMBL" id="JARQWQ010000020">
    <property type="protein sequence ID" value="KAK2565195.1"/>
    <property type="molecule type" value="Genomic_DNA"/>
</dbReference>
<feature type="domain" description="BTB" evidence="1">
    <location>
        <begin position="7"/>
        <end position="108"/>
    </location>
</feature>
<gene>
    <name evidence="2" type="ORF">P5673_011124</name>
</gene>
<dbReference type="Gene3D" id="3.30.710.10">
    <property type="entry name" value="Potassium Channel Kv1.1, Chain A"/>
    <property type="match status" value="2"/>
</dbReference>
<dbReference type="InterPro" id="IPR000210">
    <property type="entry name" value="BTB/POZ_dom"/>
</dbReference>
<name>A0AAD9QQD9_ACRCE</name>
<evidence type="ECO:0000313" key="3">
    <source>
        <dbReference type="Proteomes" id="UP001249851"/>
    </source>
</evidence>
<organism evidence="2 3">
    <name type="scientific">Acropora cervicornis</name>
    <name type="common">Staghorn coral</name>
    <dbReference type="NCBI Taxonomy" id="6130"/>
    <lineage>
        <taxon>Eukaryota</taxon>
        <taxon>Metazoa</taxon>
        <taxon>Cnidaria</taxon>
        <taxon>Anthozoa</taxon>
        <taxon>Hexacorallia</taxon>
        <taxon>Scleractinia</taxon>
        <taxon>Astrocoeniina</taxon>
        <taxon>Acroporidae</taxon>
        <taxon>Acropora</taxon>
    </lineage>
</organism>